<sequence length="133" mass="14980">MTDANRLETALSLLAHDTFAQNCPSRKILDHVTSRWGTLVLAALVESPYRFAQLRDKVAGISEKMLSQTLKQLVRYGLVDRQVEATVPPQVTYSLTKLGFELATPLCELIHWIGQHTDDLFAAQRSYDEQVAH</sequence>
<keyword evidence="2" id="KW-0238">DNA-binding</keyword>
<evidence type="ECO:0000256" key="3">
    <source>
        <dbReference type="ARBA" id="ARBA00023163"/>
    </source>
</evidence>
<dbReference type="Gene3D" id="1.10.10.10">
    <property type="entry name" value="Winged helix-like DNA-binding domain superfamily/Winged helix DNA-binding domain"/>
    <property type="match status" value="1"/>
</dbReference>
<evidence type="ECO:0000313" key="6">
    <source>
        <dbReference type="Proteomes" id="UP001500689"/>
    </source>
</evidence>
<keyword evidence="6" id="KW-1185">Reference proteome</keyword>
<dbReference type="PANTHER" id="PTHR33204:SF37">
    <property type="entry name" value="HTH-TYPE TRANSCRIPTIONAL REGULATOR YODB"/>
    <property type="match status" value="1"/>
</dbReference>
<dbReference type="SUPFAM" id="SSF46785">
    <property type="entry name" value="Winged helix' DNA-binding domain"/>
    <property type="match status" value="1"/>
</dbReference>
<feature type="domain" description="HTH hxlR-type" evidence="4">
    <location>
        <begin position="23"/>
        <end position="121"/>
    </location>
</feature>
<comment type="caution">
    <text evidence="5">The sequence shown here is derived from an EMBL/GenBank/DDBJ whole genome shotgun (WGS) entry which is preliminary data.</text>
</comment>
<evidence type="ECO:0000259" key="4">
    <source>
        <dbReference type="PROSITE" id="PS51118"/>
    </source>
</evidence>
<dbReference type="Pfam" id="PF01638">
    <property type="entry name" value="HxlR"/>
    <property type="match status" value="1"/>
</dbReference>
<name>A0ABP6V2Z8_9PSEU</name>
<dbReference type="EMBL" id="BAAAZN010000001">
    <property type="protein sequence ID" value="GAA3525831.1"/>
    <property type="molecule type" value="Genomic_DNA"/>
</dbReference>
<dbReference type="InterPro" id="IPR036390">
    <property type="entry name" value="WH_DNA-bd_sf"/>
</dbReference>
<keyword evidence="1" id="KW-0805">Transcription regulation</keyword>
<dbReference type="InterPro" id="IPR036388">
    <property type="entry name" value="WH-like_DNA-bd_sf"/>
</dbReference>
<gene>
    <name evidence="5" type="ORF">GCM10022222_05940</name>
</gene>
<reference evidence="6" key="1">
    <citation type="journal article" date="2019" name="Int. J. Syst. Evol. Microbiol.">
        <title>The Global Catalogue of Microorganisms (GCM) 10K type strain sequencing project: providing services to taxonomists for standard genome sequencing and annotation.</title>
        <authorList>
            <consortium name="The Broad Institute Genomics Platform"/>
            <consortium name="The Broad Institute Genome Sequencing Center for Infectious Disease"/>
            <person name="Wu L."/>
            <person name="Ma J."/>
        </authorList>
    </citation>
    <scope>NUCLEOTIDE SEQUENCE [LARGE SCALE GENOMIC DNA]</scope>
    <source>
        <strain evidence="6">JCM 16898</strain>
    </source>
</reference>
<protein>
    <submittedName>
        <fullName evidence="5">Helix-turn-helix domain-containing protein</fullName>
    </submittedName>
</protein>
<dbReference type="PROSITE" id="PS51118">
    <property type="entry name" value="HTH_HXLR"/>
    <property type="match status" value="1"/>
</dbReference>
<accession>A0ABP6V2Z8</accession>
<evidence type="ECO:0000313" key="5">
    <source>
        <dbReference type="EMBL" id="GAA3525831.1"/>
    </source>
</evidence>
<dbReference type="InterPro" id="IPR002577">
    <property type="entry name" value="HTH_HxlR"/>
</dbReference>
<proteinExistence type="predicted"/>
<organism evidence="5 6">
    <name type="scientific">Amycolatopsis ultiminotia</name>
    <dbReference type="NCBI Taxonomy" id="543629"/>
    <lineage>
        <taxon>Bacteria</taxon>
        <taxon>Bacillati</taxon>
        <taxon>Actinomycetota</taxon>
        <taxon>Actinomycetes</taxon>
        <taxon>Pseudonocardiales</taxon>
        <taxon>Pseudonocardiaceae</taxon>
        <taxon>Amycolatopsis</taxon>
    </lineage>
</organism>
<evidence type="ECO:0000256" key="2">
    <source>
        <dbReference type="ARBA" id="ARBA00023125"/>
    </source>
</evidence>
<dbReference type="RefSeq" id="WP_344854939.1">
    <property type="nucleotide sequence ID" value="NZ_BAAAZN010000001.1"/>
</dbReference>
<evidence type="ECO:0000256" key="1">
    <source>
        <dbReference type="ARBA" id="ARBA00023015"/>
    </source>
</evidence>
<dbReference type="PANTHER" id="PTHR33204">
    <property type="entry name" value="TRANSCRIPTIONAL REGULATOR, MARR FAMILY"/>
    <property type="match status" value="1"/>
</dbReference>
<keyword evidence="3" id="KW-0804">Transcription</keyword>
<dbReference type="Proteomes" id="UP001500689">
    <property type="component" value="Unassembled WGS sequence"/>
</dbReference>